<evidence type="ECO:0000313" key="4">
    <source>
        <dbReference type="EMBL" id="MRX62807.1"/>
    </source>
</evidence>
<dbReference type="AlphaFoldDB" id="A0A6I2MIY5"/>
<dbReference type="PANTHER" id="PTHR28004:SF2">
    <property type="entry name" value="D-SERINE DEHYDRATASE"/>
    <property type="match status" value="1"/>
</dbReference>
<dbReference type="GO" id="GO:0008721">
    <property type="term" value="F:D-serine ammonia-lyase activity"/>
    <property type="evidence" value="ECO:0007669"/>
    <property type="project" value="TreeGrafter"/>
</dbReference>
<dbReference type="InterPro" id="IPR001608">
    <property type="entry name" value="Ala_racemase_N"/>
</dbReference>
<comment type="similarity">
    <text evidence="1">Belongs to the DSD1 family.</text>
</comment>
<accession>A0A6I2MIY5</accession>
<keyword evidence="2" id="KW-0456">Lyase</keyword>
<evidence type="ECO:0000256" key="2">
    <source>
        <dbReference type="ARBA" id="ARBA00023239"/>
    </source>
</evidence>
<dbReference type="GO" id="GO:0036088">
    <property type="term" value="P:D-serine catabolic process"/>
    <property type="evidence" value="ECO:0007669"/>
    <property type="project" value="TreeGrafter"/>
</dbReference>
<dbReference type="InterPro" id="IPR042208">
    <property type="entry name" value="D-ser_dehydrat-like_sf"/>
</dbReference>
<reference evidence="4 5" key="1">
    <citation type="submission" date="2019-11" db="EMBL/GenBank/DDBJ databases">
        <title>Maribacter lutea sp. nov., a marine bacterium isolated from intertidal sand.</title>
        <authorList>
            <person name="Liu A."/>
        </authorList>
    </citation>
    <scope>NUCLEOTIDE SEQUENCE [LARGE SCALE GENOMIC DNA]</scope>
    <source>
        <strain evidence="4 5">RZ05</strain>
    </source>
</reference>
<dbReference type="EMBL" id="WKJH01000001">
    <property type="protein sequence ID" value="MRX62807.1"/>
    <property type="molecule type" value="Genomic_DNA"/>
</dbReference>
<dbReference type="Gene3D" id="2.40.37.20">
    <property type="entry name" value="D-serine dehydratase-like domain"/>
    <property type="match status" value="1"/>
</dbReference>
<dbReference type="InterPro" id="IPR029066">
    <property type="entry name" value="PLP-binding_barrel"/>
</dbReference>
<organism evidence="4 5">
    <name type="scientific">Maribacter luteus</name>
    <dbReference type="NCBI Taxonomy" id="2594478"/>
    <lineage>
        <taxon>Bacteria</taxon>
        <taxon>Pseudomonadati</taxon>
        <taxon>Bacteroidota</taxon>
        <taxon>Flavobacteriia</taxon>
        <taxon>Flavobacteriales</taxon>
        <taxon>Flavobacteriaceae</taxon>
        <taxon>Maribacter</taxon>
    </lineage>
</organism>
<dbReference type="OrthoDB" id="9788869at2"/>
<proteinExistence type="inferred from homology"/>
<evidence type="ECO:0000259" key="3">
    <source>
        <dbReference type="SMART" id="SM01119"/>
    </source>
</evidence>
<sequence>MQRLKWYEINDTTKVISPSLLVYPDRIKKNIQLMLKIAGGTEFLRPHIKTHKMAEIIQMQMKLGIYKFKCATIAEAELLADCGVQDILLAMQPVGPNISRFFSLMETYPNSKFSTLVDNANTLDTFIVTAKSKKITIDLWVDIDNGMHRTGIPAGPMAETLYERMVGSTYINARGLHAYDGHINQSDFDERKIACDLAFEPVSILRMKLENKGLGPIKMVIGGSPTFPIHSKRANIETSPGTTLLWDERYSTILKDMYFLTSSVLITRIISKPGSDLLCFDLGHKSIAPEMSFPRLKILGLEDCPQIAQSEEHLVVKCNDGNKHKIGDVFYAIPMHICPTVAKYQSVSTVEDHKISGSWKVVARNQKLTI</sequence>
<evidence type="ECO:0000313" key="5">
    <source>
        <dbReference type="Proteomes" id="UP000443153"/>
    </source>
</evidence>
<name>A0A6I2MIY5_9FLAO</name>
<dbReference type="Proteomes" id="UP000443153">
    <property type="component" value="Unassembled WGS sequence"/>
</dbReference>
<dbReference type="SUPFAM" id="SSF51419">
    <property type="entry name" value="PLP-binding barrel"/>
    <property type="match status" value="1"/>
</dbReference>
<dbReference type="PANTHER" id="PTHR28004">
    <property type="entry name" value="ZGC:162816-RELATED"/>
    <property type="match status" value="1"/>
</dbReference>
<evidence type="ECO:0000256" key="1">
    <source>
        <dbReference type="ARBA" id="ARBA00005323"/>
    </source>
</evidence>
<dbReference type="SMART" id="SM01119">
    <property type="entry name" value="D-ser_dehydrat"/>
    <property type="match status" value="1"/>
</dbReference>
<dbReference type="CDD" id="cd06821">
    <property type="entry name" value="PLPDE_III_D-TA"/>
    <property type="match status" value="1"/>
</dbReference>
<dbReference type="RefSeq" id="WP_154363005.1">
    <property type="nucleotide sequence ID" value="NZ_WKJH01000001.1"/>
</dbReference>
<dbReference type="Pfam" id="PF14031">
    <property type="entry name" value="D-ser_dehydrat"/>
    <property type="match status" value="1"/>
</dbReference>
<gene>
    <name evidence="4" type="ORF">GJ691_01385</name>
</gene>
<dbReference type="Pfam" id="PF01168">
    <property type="entry name" value="Ala_racemase_N"/>
    <property type="match status" value="1"/>
</dbReference>
<feature type="domain" description="D-serine dehydratase-like" evidence="3">
    <location>
        <begin position="262"/>
        <end position="351"/>
    </location>
</feature>
<keyword evidence="5" id="KW-1185">Reference proteome</keyword>
<dbReference type="Gene3D" id="3.20.20.10">
    <property type="entry name" value="Alanine racemase"/>
    <property type="match status" value="1"/>
</dbReference>
<dbReference type="InterPro" id="IPR051466">
    <property type="entry name" value="D-amino_acid_metab_enzyme"/>
</dbReference>
<dbReference type="InterPro" id="IPR026956">
    <property type="entry name" value="D-ser_dehydrat-like_dom"/>
</dbReference>
<protein>
    <submittedName>
        <fullName evidence="4">D-TA family PLP-dependent enzyme</fullName>
    </submittedName>
</protein>
<comment type="caution">
    <text evidence="4">The sequence shown here is derived from an EMBL/GenBank/DDBJ whole genome shotgun (WGS) entry which is preliminary data.</text>
</comment>